<keyword evidence="8" id="KW-0393">Immunoglobulin domain</keyword>
<dbReference type="InterPro" id="IPR003599">
    <property type="entry name" value="Ig_sub"/>
</dbReference>
<dbReference type="GO" id="GO:0005576">
    <property type="term" value="C:extracellular region"/>
    <property type="evidence" value="ECO:0007669"/>
    <property type="project" value="UniProtKB-SubCell"/>
</dbReference>
<evidence type="ECO:0000256" key="6">
    <source>
        <dbReference type="ARBA" id="ARBA00023180"/>
    </source>
</evidence>
<evidence type="ECO:0000256" key="8">
    <source>
        <dbReference type="ARBA" id="ARBA00023319"/>
    </source>
</evidence>
<dbReference type="EMBL" id="KM595078">
    <property type="protein sequence ID" value="AIT70792.1"/>
    <property type="molecule type" value="Genomic_DNA"/>
</dbReference>
<keyword evidence="9" id="KW-1133">Transmembrane helix</keyword>
<dbReference type="InterPro" id="IPR013151">
    <property type="entry name" value="Immunoglobulin_dom"/>
</dbReference>
<dbReference type="SUPFAM" id="SSF48726">
    <property type="entry name" value="Immunoglobulin"/>
    <property type="match status" value="2"/>
</dbReference>
<reference evidence="12 13" key="1">
    <citation type="submission" date="2014-09" db="EMBL/GenBank/DDBJ databases">
        <title>Complete Genome Sequence of the Embu Virus Strain SPAn 880.</title>
        <authorList>
            <person name="Ibrahim M.S."/>
            <person name="Antwerpen M.H."/>
            <person name="Georgi E."/>
            <person name="Vette P."/>
            <person name="Zoeller G."/>
            <person name="Meyer H."/>
        </authorList>
    </citation>
    <scope>NUCLEOTIDE SEQUENCE [LARGE SCALE GENOMIC DNA]</scope>
    <source>
        <strain evidence="12">SPAn880</strain>
    </source>
</reference>
<dbReference type="Proteomes" id="UP000121784">
    <property type="component" value="Segment"/>
</dbReference>
<keyword evidence="2" id="KW-0964">Secreted</keyword>
<dbReference type="Gene3D" id="2.60.40.10">
    <property type="entry name" value="Immunoglobulins"/>
    <property type="match status" value="3"/>
</dbReference>
<dbReference type="InterPro" id="IPR013783">
    <property type="entry name" value="Ig-like_fold"/>
</dbReference>
<feature type="transmembrane region" description="Helical" evidence="9">
    <location>
        <begin position="6"/>
        <end position="23"/>
    </location>
</feature>
<evidence type="ECO:0000313" key="11">
    <source>
        <dbReference type="EMBL" id="AIT70624.1"/>
    </source>
</evidence>
<evidence type="ECO:0000313" key="13">
    <source>
        <dbReference type="Proteomes" id="UP000121784"/>
    </source>
</evidence>
<keyword evidence="9" id="KW-0472">Membrane</keyword>
<evidence type="ECO:0000256" key="7">
    <source>
        <dbReference type="ARBA" id="ARBA00023280"/>
    </source>
</evidence>
<evidence type="ECO:0000256" key="4">
    <source>
        <dbReference type="ARBA" id="ARBA00022729"/>
    </source>
</evidence>
<sequence length="343" mass="39942">MLRKWTVFYMVFLFIIIVLGDSLDNFFMGRLKELPQEDFDILDPKCKYGGIISRLARYNEPFSTVCGVVYDASLYYKYKLGRKNYTVEWSNFDSDRGAPLNADVVGNSIVIQNYTSEYNSRRYICKVTIPENNNTCIETIMKTNALDPVDYCLDEDFELGQNYEKYGVDLFCDCFHFSIYDKIVWFKDNKEIEIDNKKYSTRNMILNIKNITYKDAGEYICKVQYNNKFVFNRCKNLHVSPKKYHGFTMFAPDTLSVKIGEPANVTCKSIPSTKECIIMYWENEKEYFIGFDLGVFTVSSDDCNSIVLYFENITREDIGSIYTCHGGNSYMDKSVTTKLVLEN</sequence>
<dbReference type="PANTHER" id="PTHR11890:SF3">
    <property type="entry name" value="INTERLEUKIN-1 RECEPTOR TYPE 2"/>
    <property type="match status" value="1"/>
</dbReference>
<keyword evidence="6" id="KW-0325">Glycoprotein</keyword>
<evidence type="ECO:0000259" key="10">
    <source>
        <dbReference type="PROSITE" id="PS50835"/>
    </source>
</evidence>
<gene>
    <name evidence="12" type="primary">177</name>
    <name evidence="11" type="synonym">9</name>
</gene>
<proteinExistence type="predicted"/>
<keyword evidence="4" id="KW-0732">Signal</keyword>
<keyword evidence="5" id="KW-1015">Disulfide bond</keyword>
<dbReference type="Pfam" id="PF00047">
    <property type="entry name" value="ig"/>
    <property type="match status" value="2"/>
</dbReference>
<dbReference type="SMART" id="SM00409">
    <property type="entry name" value="IG"/>
    <property type="match status" value="2"/>
</dbReference>
<dbReference type="EMBL" id="KM595078">
    <property type="protein sequence ID" value="AIT70624.1"/>
    <property type="molecule type" value="Genomic_DNA"/>
</dbReference>
<name>A0A097IVZ4_9POXV</name>
<evidence type="ECO:0000313" key="12">
    <source>
        <dbReference type="EMBL" id="AIT70792.1"/>
    </source>
</evidence>
<feature type="domain" description="Ig-like" evidence="10">
    <location>
        <begin position="241"/>
        <end position="336"/>
    </location>
</feature>
<comment type="subcellular location">
    <subcellularLocation>
        <location evidence="1">Secreted</location>
    </subcellularLocation>
</comment>
<dbReference type="InterPro" id="IPR015621">
    <property type="entry name" value="IL-1_rcpt_fam"/>
</dbReference>
<evidence type="ECO:0000256" key="3">
    <source>
        <dbReference type="ARBA" id="ARBA00022581"/>
    </source>
</evidence>
<feature type="domain" description="Ig-like" evidence="10">
    <location>
        <begin position="148"/>
        <end position="227"/>
    </location>
</feature>
<organism evidence="12 13">
    <name type="scientific">Cotia virus</name>
    <dbReference type="NCBI Taxonomy" id="39444"/>
    <lineage>
        <taxon>Viruses</taxon>
        <taxon>Varidnaviria</taxon>
        <taxon>Bamfordvirae</taxon>
        <taxon>Nucleocytoviricota</taxon>
        <taxon>Pokkesviricetes</taxon>
        <taxon>Chitovirales</taxon>
        <taxon>Poxviridae</taxon>
        <taxon>Chordopoxvirinae</taxon>
        <taxon>Oryzopoxvirus</taxon>
        <taxon>Oryzopoxvirus cotia</taxon>
    </lineage>
</organism>
<evidence type="ECO:0000256" key="5">
    <source>
        <dbReference type="ARBA" id="ARBA00023157"/>
    </source>
</evidence>
<evidence type="ECO:0000256" key="9">
    <source>
        <dbReference type="SAM" id="Phobius"/>
    </source>
</evidence>
<dbReference type="InterPro" id="IPR036179">
    <property type="entry name" value="Ig-like_dom_sf"/>
</dbReference>
<dbReference type="PANTHER" id="PTHR11890">
    <property type="entry name" value="INTERLEUKIN-1 RECEPTOR FAMILY MEMBER"/>
    <property type="match status" value="1"/>
</dbReference>
<keyword evidence="9" id="KW-0812">Transmembrane</keyword>
<dbReference type="PROSITE" id="PS50835">
    <property type="entry name" value="IG_LIKE"/>
    <property type="match status" value="2"/>
</dbReference>
<keyword evidence="3" id="KW-0945">Host-virus interaction</keyword>
<accession>A0A097IVZ4</accession>
<keyword evidence="7" id="KW-0899">Viral immunoevasion</keyword>
<dbReference type="InterPro" id="IPR007110">
    <property type="entry name" value="Ig-like_dom"/>
</dbReference>
<keyword evidence="12" id="KW-0675">Receptor</keyword>
<protein>
    <submittedName>
        <fullName evidence="12">Interferon-alpha/beta-receptor-like secreted glycoprotein</fullName>
    </submittedName>
</protein>
<evidence type="ECO:0000256" key="2">
    <source>
        <dbReference type="ARBA" id="ARBA00022525"/>
    </source>
</evidence>
<evidence type="ECO:0000256" key="1">
    <source>
        <dbReference type="ARBA" id="ARBA00004613"/>
    </source>
</evidence>